<gene>
    <name evidence="4" type="ORF">MUB52_04605</name>
</gene>
<dbReference type="InterPro" id="IPR055161">
    <property type="entry name" value="NapH1-like_2nd"/>
</dbReference>
<organism evidence="4 5">
    <name type="scientific">Roseobacter sinensis</name>
    <dbReference type="NCBI Taxonomy" id="2931391"/>
    <lineage>
        <taxon>Bacteria</taxon>
        <taxon>Pseudomonadati</taxon>
        <taxon>Pseudomonadota</taxon>
        <taxon>Alphaproteobacteria</taxon>
        <taxon>Rhodobacterales</taxon>
        <taxon>Roseobacteraceae</taxon>
        <taxon>Roseobacter</taxon>
    </lineage>
</organism>
<dbReference type="Pfam" id="PF22778">
    <property type="entry name" value="VCPO_2nd"/>
    <property type="match status" value="1"/>
</dbReference>
<dbReference type="InterPro" id="IPR011049">
    <property type="entry name" value="Serralysin-like_metalloprot_C"/>
</dbReference>
<dbReference type="PRINTS" id="PR00313">
    <property type="entry name" value="CABNDNGRPT"/>
</dbReference>
<evidence type="ECO:0000313" key="5">
    <source>
        <dbReference type="Proteomes" id="UP001208690"/>
    </source>
</evidence>
<evidence type="ECO:0000256" key="1">
    <source>
        <dbReference type="SAM" id="MobiDB-lite"/>
    </source>
</evidence>
<dbReference type="InterPro" id="IPR001343">
    <property type="entry name" value="Hemolysn_Ca-bd"/>
</dbReference>
<dbReference type="RefSeq" id="WP_263843022.1">
    <property type="nucleotide sequence ID" value="NZ_JALIEB010000002.1"/>
</dbReference>
<feature type="compositionally biased region" description="Basic and acidic residues" evidence="1">
    <location>
        <begin position="556"/>
        <end position="565"/>
    </location>
</feature>
<dbReference type="InterPro" id="IPR052559">
    <property type="entry name" value="V-haloperoxidase"/>
</dbReference>
<dbReference type="EMBL" id="JALIEB010000002">
    <property type="protein sequence ID" value="MCV3270701.1"/>
    <property type="molecule type" value="Genomic_DNA"/>
</dbReference>
<feature type="region of interest" description="Disordered" evidence="1">
    <location>
        <begin position="139"/>
        <end position="192"/>
    </location>
</feature>
<dbReference type="PANTHER" id="PTHR34599:SF2">
    <property type="entry name" value="TRAF-TYPE DOMAIN-CONTAINING PROTEIN"/>
    <property type="match status" value="1"/>
</dbReference>
<evidence type="ECO:0000259" key="3">
    <source>
        <dbReference type="Pfam" id="PF22778"/>
    </source>
</evidence>
<evidence type="ECO:0000259" key="2">
    <source>
        <dbReference type="Pfam" id="PF21167"/>
    </source>
</evidence>
<evidence type="ECO:0000313" key="4">
    <source>
        <dbReference type="EMBL" id="MCV3270701.1"/>
    </source>
</evidence>
<dbReference type="PROSITE" id="PS00330">
    <property type="entry name" value="HEMOLYSIN_CALCIUM"/>
    <property type="match status" value="2"/>
</dbReference>
<feature type="domain" description="Vanadium-dependent haloperoxidase NapH1-like second helical-bundle" evidence="3">
    <location>
        <begin position="308"/>
        <end position="408"/>
    </location>
</feature>
<dbReference type="InterPro" id="IPR036938">
    <property type="entry name" value="PAP2/HPO_sf"/>
</dbReference>
<dbReference type="Proteomes" id="UP001208690">
    <property type="component" value="Unassembled WGS sequence"/>
</dbReference>
<comment type="caution">
    <text evidence="4">The sequence shown here is derived from an EMBL/GenBank/DDBJ whole genome shotgun (WGS) entry which is preliminary data.</text>
</comment>
<feature type="region of interest" description="Disordered" evidence="1">
    <location>
        <begin position="516"/>
        <end position="682"/>
    </location>
</feature>
<dbReference type="SUPFAM" id="SSF51120">
    <property type="entry name" value="beta-Roll"/>
    <property type="match status" value="2"/>
</dbReference>
<feature type="compositionally biased region" description="Basic and acidic residues" evidence="1">
    <location>
        <begin position="616"/>
        <end position="628"/>
    </location>
</feature>
<protein>
    <submittedName>
        <fullName evidence="4">Phosphatase PAP2 family protein</fullName>
    </submittedName>
</protein>
<name>A0ABT3BAT9_9RHOB</name>
<keyword evidence="5" id="KW-1185">Reference proteome</keyword>
<dbReference type="SUPFAM" id="SSF48317">
    <property type="entry name" value="Acid phosphatase/Vanadium-dependent haloperoxidase"/>
    <property type="match status" value="1"/>
</dbReference>
<feature type="compositionally biased region" description="Basic and acidic residues" evidence="1">
    <location>
        <begin position="574"/>
        <end position="585"/>
    </location>
</feature>
<proteinExistence type="predicted"/>
<feature type="compositionally biased region" description="Acidic residues" evidence="1">
    <location>
        <begin position="529"/>
        <end position="540"/>
    </location>
</feature>
<dbReference type="InterPro" id="IPR049283">
    <property type="entry name" value="DUF6851"/>
</dbReference>
<sequence>MNVQQQSIVAQWNEVMLEAIREGSAKPTATTYQLHLVSSAVYDAWAAFDPDAYGHYSEIRTGLSNTDANKAEAVSFAAYATLIALFPGEIDKFDAFMAELGFDPANADPGTGTAAGVGALAAENVFAARAEDGSNAANDFADTSGYAPVNSADPDSGRAPGGPDFDPNHWQPLRVPTGTATDANGVPIVDNDDPSSYVDQIALTPHWGDVDSFALASGDQFRPDAPPQLGHFSEYVDGTGKLTTNDQAYRDQIAEVVEFSAGLTNAQKVIAEFWADGPRTESPPGHWNQIAQDIALREGHGIDQDAKLFFALNAAVFDAGIATWEAKYTYDYVRPQSAIRDLFYDQEIEAWGGVNQGTQTILGQEWQPYQNVTFVTPPFPEYVSGHSTFSMAAAKTIASFVGSDAYYDGTSLSNYDLDGVPGTDLLGRYETSELVFEDFGEGPPVVLQWETLTEAAEEAGISRLYGGIHIQDGNLNGLEIGRKVAANAEIRWEALFTRGGDDRIVTDRDGGLTIAGAGDDTVVGRRGDDEIEGGSGDDDLGGGRGGDLLDGGEGDDSLRGQRDEDTLIGGEGDDTLRGGRDDDLLKGGLGDDSLFGGRDDDTIYGGRGDDMIAGGRGDDLVHGGRDDDTASGGRGSDTVFGEQGRDTLSGGRDDDELDGGAGADLVEGDRGNDTVSGGAGRDTVSGGDGFDLLSGGRGADVFLFRLGETGFDVVADFNRNRDQVQLVGFEPQDEVDVIDIGTDAILTVGGDEIALFRSVEAGDLSLGDTLFFVDEVWA</sequence>
<dbReference type="InterPro" id="IPR018511">
    <property type="entry name" value="Hemolysin-typ_Ca-bd_CS"/>
</dbReference>
<reference evidence="4 5" key="1">
    <citation type="submission" date="2022-04" db="EMBL/GenBank/DDBJ databases">
        <title>Roseobacter sp. WL0113 is a bacterium isolated from neritic sediment.</title>
        <authorList>
            <person name="Wang L."/>
            <person name="He W."/>
            <person name="Zhang D.-F."/>
        </authorList>
    </citation>
    <scope>NUCLEOTIDE SEQUENCE [LARGE SCALE GENOMIC DNA]</scope>
    <source>
        <strain evidence="4 5">WL0113</strain>
    </source>
</reference>
<dbReference type="CDD" id="cd03398">
    <property type="entry name" value="PAP2_haloperoxidase"/>
    <property type="match status" value="1"/>
</dbReference>
<dbReference type="PANTHER" id="PTHR34599">
    <property type="entry name" value="PEROXIDASE-RELATED"/>
    <property type="match status" value="1"/>
</dbReference>
<dbReference type="Gene3D" id="1.10.606.20">
    <property type="match status" value="1"/>
</dbReference>
<feature type="domain" description="DUF6851" evidence="2">
    <location>
        <begin position="36"/>
        <end position="154"/>
    </location>
</feature>
<accession>A0ABT3BAT9</accession>
<dbReference type="Pfam" id="PF00353">
    <property type="entry name" value="HemolysinCabind"/>
    <property type="match status" value="5"/>
</dbReference>
<dbReference type="Pfam" id="PF21167">
    <property type="entry name" value="DUF6851"/>
    <property type="match status" value="1"/>
</dbReference>
<dbReference type="Gene3D" id="2.150.10.10">
    <property type="entry name" value="Serralysin-like metalloprotease, C-terminal"/>
    <property type="match status" value="4"/>
</dbReference>